<dbReference type="Proteomes" id="UP000789595">
    <property type="component" value="Unassembled WGS sequence"/>
</dbReference>
<evidence type="ECO:0000313" key="2">
    <source>
        <dbReference type="EMBL" id="CAE0698702.1"/>
    </source>
</evidence>
<feature type="compositionally biased region" description="Low complexity" evidence="1">
    <location>
        <begin position="139"/>
        <end position="152"/>
    </location>
</feature>
<reference evidence="3" key="2">
    <citation type="submission" date="2021-11" db="EMBL/GenBank/DDBJ databases">
        <authorList>
            <consortium name="Genoscope - CEA"/>
            <person name="William W."/>
        </authorList>
    </citation>
    <scope>NUCLEOTIDE SEQUENCE</scope>
</reference>
<organism evidence="2">
    <name type="scientific">Pelagomonas calceolata</name>
    <dbReference type="NCBI Taxonomy" id="35677"/>
    <lineage>
        <taxon>Eukaryota</taxon>
        <taxon>Sar</taxon>
        <taxon>Stramenopiles</taxon>
        <taxon>Ochrophyta</taxon>
        <taxon>Pelagophyceae</taxon>
        <taxon>Pelagomonadales</taxon>
        <taxon>Pelagomonadaceae</taxon>
        <taxon>Pelagomonas</taxon>
    </lineage>
</organism>
<proteinExistence type="predicted"/>
<dbReference type="EMBL" id="HBIW01016387">
    <property type="protein sequence ID" value="CAE0698702.1"/>
    <property type="molecule type" value="Transcribed_RNA"/>
</dbReference>
<gene>
    <name evidence="2" type="ORF">PCAL00307_LOCUS14138</name>
    <name evidence="3" type="ORF">PECAL_3P08740</name>
</gene>
<reference evidence="2" key="1">
    <citation type="submission" date="2021-01" db="EMBL/GenBank/DDBJ databases">
        <authorList>
            <person name="Corre E."/>
            <person name="Pelletier E."/>
            <person name="Niang G."/>
            <person name="Scheremetjew M."/>
            <person name="Finn R."/>
            <person name="Kale V."/>
            <person name="Holt S."/>
            <person name="Cochrane G."/>
            <person name="Meng A."/>
            <person name="Brown T."/>
            <person name="Cohen L."/>
        </authorList>
    </citation>
    <scope>NUCLEOTIDE SEQUENCE</scope>
    <source>
        <strain evidence="2">CCMP1756</strain>
    </source>
</reference>
<name>A0A7S3ZZD0_9STRA</name>
<protein>
    <recommendedName>
        <fullName evidence="5">PH domain-containing protein</fullName>
    </recommendedName>
</protein>
<dbReference type="EMBL" id="CAKKNE010000003">
    <property type="protein sequence ID" value="CAH0370957.1"/>
    <property type="molecule type" value="Genomic_DNA"/>
</dbReference>
<feature type="region of interest" description="Disordered" evidence="1">
    <location>
        <begin position="272"/>
        <end position="349"/>
    </location>
</feature>
<keyword evidence="4" id="KW-1185">Reference proteome</keyword>
<evidence type="ECO:0008006" key="5">
    <source>
        <dbReference type="Google" id="ProtNLM"/>
    </source>
</evidence>
<sequence length="432" mass="47767">MASQATAGFQLKRLRGLLEKKGSDGTWRTQYFTAHKSKLYYVDPGADPASAPPRAAMDLLEGLQKIERRGEKLVLWVDAKRRHQLRAVANPRKQDGPQPSLDDWELSLRERRLVAKARRDEKARSPRRRSSAETPPTPQRRQPPARQFSEAPPSRRPSAEPSRSPPPAERKPTPAEQASWDAFVARQAAETPPYQSPRTTPLAARREVAVMSAPPPPMEAAPAHHHHHSQSPRPRVGAGAPLQALVRASSPPRSRDESALDEFLASDVELLSTPQLERGLRAAGCRAIPPDDLSLRQRARELQASLLGQPPPPAVTPRYAEPPPPTPPLSRYSSPAISNSSFQYGTPRGSSARVDVARSAYDVDDDDVDDDRAARAKIIAFYREHNPSKVQDVDALIAKYRDVGVGASELLIAVQKKYARDQPQRRANQFSV</sequence>
<dbReference type="AlphaFoldDB" id="A0A7S3ZZD0"/>
<evidence type="ECO:0000313" key="3">
    <source>
        <dbReference type="EMBL" id="CAH0370957.1"/>
    </source>
</evidence>
<feature type="region of interest" description="Disordered" evidence="1">
    <location>
        <begin position="116"/>
        <end position="260"/>
    </location>
</feature>
<evidence type="ECO:0000313" key="4">
    <source>
        <dbReference type="Proteomes" id="UP000789595"/>
    </source>
</evidence>
<accession>A0A7S3ZZD0</accession>
<evidence type="ECO:0000256" key="1">
    <source>
        <dbReference type="SAM" id="MobiDB-lite"/>
    </source>
</evidence>
<feature type="compositionally biased region" description="Pro residues" evidence="1">
    <location>
        <begin position="309"/>
        <end position="328"/>
    </location>
</feature>
<dbReference type="OrthoDB" id="164285at2759"/>